<evidence type="ECO:0000313" key="2">
    <source>
        <dbReference type="EMBL" id="HIH09802.1"/>
    </source>
</evidence>
<protein>
    <recommendedName>
        <fullName evidence="4">Phosphotyrosine protein phosphatase I domain-containing protein</fullName>
    </recommendedName>
</protein>
<dbReference type="SUPFAM" id="SSF52788">
    <property type="entry name" value="Phosphotyrosine protein phosphatases I"/>
    <property type="match status" value="1"/>
</dbReference>
<proteinExistence type="predicted"/>
<gene>
    <name evidence="2" type="ORF">HA254_03975</name>
</gene>
<dbReference type="InterPro" id="IPR036196">
    <property type="entry name" value="Ptyr_pPase_sf"/>
</dbReference>
<dbReference type="Proteomes" id="UP000565078">
    <property type="component" value="Unassembled WGS sequence"/>
</dbReference>
<accession>A0A7J4IWF0</accession>
<organism evidence="2 3">
    <name type="scientific">Candidatus Iainarchaeum sp</name>
    <dbReference type="NCBI Taxonomy" id="3101447"/>
    <lineage>
        <taxon>Archaea</taxon>
        <taxon>Candidatus Iainarchaeota</taxon>
        <taxon>Candidatus Iainarchaeia</taxon>
        <taxon>Candidatus Iainarchaeales</taxon>
        <taxon>Candidatus Iainarchaeaceae</taxon>
        <taxon>Candidatus Iainarchaeum</taxon>
    </lineage>
</organism>
<evidence type="ECO:0000256" key="1">
    <source>
        <dbReference type="SAM" id="MobiDB-lite"/>
    </source>
</evidence>
<sequence>MQKKTILFVCTHGICASREMREIFTGYLKKHGLSERYDVYNCGLYQHDYSSNMPRLINLKDMDFIVTTPEMAGFIRTWAGIEKVKAKKITLPDMLKSGKGRWAHTLLSIITQKDKSRPPFSPAGEVAKGGKQIKQKTPRMRTKPNLHHF</sequence>
<dbReference type="AlphaFoldDB" id="A0A7J4IWF0"/>
<dbReference type="EMBL" id="DUGC01000060">
    <property type="protein sequence ID" value="HIH09802.1"/>
    <property type="molecule type" value="Genomic_DNA"/>
</dbReference>
<evidence type="ECO:0000313" key="3">
    <source>
        <dbReference type="Proteomes" id="UP000565078"/>
    </source>
</evidence>
<feature type="region of interest" description="Disordered" evidence="1">
    <location>
        <begin position="114"/>
        <end position="149"/>
    </location>
</feature>
<feature type="compositionally biased region" description="Basic residues" evidence="1">
    <location>
        <begin position="131"/>
        <end position="149"/>
    </location>
</feature>
<comment type="caution">
    <text evidence="2">The sequence shown here is derived from an EMBL/GenBank/DDBJ whole genome shotgun (WGS) entry which is preliminary data.</text>
</comment>
<dbReference type="Gene3D" id="3.40.50.2300">
    <property type="match status" value="1"/>
</dbReference>
<reference evidence="3" key="1">
    <citation type="journal article" date="2020" name="bioRxiv">
        <title>A rank-normalized archaeal taxonomy based on genome phylogeny resolves widespread incomplete and uneven classifications.</title>
        <authorList>
            <person name="Rinke C."/>
            <person name="Chuvochina M."/>
            <person name="Mussig A.J."/>
            <person name="Chaumeil P.-A."/>
            <person name="Waite D.W."/>
            <person name="Whitman W.B."/>
            <person name="Parks D.H."/>
            <person name="Hugenholtz P."/>
        </authorList>
    </citation>
    <scope>NUCLEOTIDE SEQUENCE [LARGE SCALE GENOMIC DNA]</scope>
</reference>
<evidence type="ECO:0008006" key="4">
    <source>
        <dbReference type="Google" id="ProtNLM"/>
    </source>
</evidence>
<name>A0A7J4IWF0_9ARCH</name>